<comment type="subunit">
    <text evidence="3">Homodimer.</text>
</comment>
<dbReference type="GO" id="GO:0004751">
    <property type="term" value="F:ribose-5-phosphate isomerase activity"/>
    <property type="evidence" value="ECO:0007669"/>
    <property type="project" value="UniProtKB-UniRule"/>
</dbReference>
<comment type="catalytic activity">
    <reaction evidence="1 3">
        <text>aldehydo-D-ribose 5-phosphate = D-ribulose 5-phosphate</text>
        <dbReference type="Rhea" id="RHEA:14657"/>
        <dbReference type="ChEBI" id="CHEBI:58121"/>
        <dbReference type="ChEBI" id="CHEBI:58273"/>
        <dbReference type="EC" id="5.3.1.6"/>
    </reaction>
</comment>
<dbReference type="PANTHER" id="PTHR43748:SF3">
    <property type="entry name" value="RIBOSE-5-PHOSPHATE ISOMERASE 3, CHLOROPLASTIC-RELATED"/>
    <property type="match status" value="1"/>
</dbReference>
<accession>B8IEG4</accession>
<dbReference type="UniPathway" id="UPA00115">
    <property type="reaction ID" value="UER00412"/>
</dbReference>
<name>B8IEG4_METNO</name>
<dbReference type="SUPFAM" id="SSF75445">
    <property type="entry name" value="D-ribose-5-phosphate isomerase (RpiA), lid domain"/>
    <property type="match status" value="1"/>
</dbReference>
<dbReference type="eggNOG" id="COG0120">
    <property type="taxonomic scope" value="Bacteria"/>
</dbReference>
<evidence type="ECO:0000313" key="5">
    <source>
        <dbReference type="Proteomes" id="UP000008207"/>
    </source>
</evidence>
<dbReference type="InterPro" id="IPR050262">
    <property type="entry name" value="Ribose-5P_isomerase"/>
</dbReference>
<dbReference type="EMBL" id="CP001349">
    <property type="protein sequence ID" value="ACL59536.1"/>
    <property type="molecule type" value="Genomic_DNA"/>
</dbReference>
<evidence type="ECO:0000256" key="2">
    <source>
        <dbReference type="ARBA" id="ARBA00023235"/>
    </source>
</evidence>
<protein>
    <recommendedName>
        <fullName evidence="3">Ribose-5-phosphate isomerase A</fullName>
        <ecNumber evidence="3">5.3.1.6</ecNumber>
    </recommendedName>
    <alternativeName>
        <fullName evidence="3">Phosphoriboisomerase A</fullName>
        <shortName evidence="3">PRI</shortName>
    </alternativeName>
</protein>
<dbReference type="NCBIfam" id="NF001924">
    <property type="entry name" value="PRK00702.1"/>
    <property type="match status" value="1"/>
</dbReference>
<dbReference type="STRING" id="460265.Mnod_4669"/>
<dbReference type="EC" id="5.3.1.6" evidence="3"/>
<reference evidence="4 5" key="1">
    <citation type="submission" date="2009-01" db="EMBL/GenBank/DDBJ databases">
        <title>Complete sequence of chromosome of Methylobacterium nodulans ORS 2060.</title>
        <authorList>
            <consortium name="US DOE Joint Genome Institute"/>
            <person name="Lucas S."/>
            <person name="Copeland A."/>
            <person name="Lapidus A."/>
            <person name="Glavina del Rio T."/>
            <person name="Dalin E."/>
            <person name="Tice H."/>
            <person name="Bruce D."/>
            <person name="Goodwin L."/>
            <person name="Pitluck S."/>
            <person name="Sims D."/>
            <person name="Brettin T."/>
            <person name="Detter J.C."/>
            <person name="Han C."/>
            <person name="Larimer F."/>
            <person name="Land M."/>
            <person name="Hauser L."/>
            <person name="Kyrpides N."/>
            <person name="Ivanova N."/>
            <person name="Marx C.J."/>
            <person name="Richardson P."/>
        </authorList>
    </citation>
    <scope>NUCLEOTIDE SEQUENCE [LARGE SCALE GENOMIC DNA]</scope>
    <source>
        <strain evidence="5">LMG 21967 / CNCM I-2342 / ORS 2060</strain>
    </source>
</reference>
<sequence length="235" mass="23807">MSADLKRAAAARAVDLVQDGMRLGIGTGSTAAQFVELLGARVRSGLSVVGVPTSEATHRAAAAAGIPLTTLDETPELDLTVDGADEIDGSLRLIKGGGGALLREKIVAAASRRMVVIADGSKQVATLGRFPLPIEVVPFGLGATRRAIAAALTRTGCAGELTLRTGRDFAPFRTDGAHLILDAHLGRIPDPDALAAALAAVPGVVEHGLFLGLCTGAILAAEEAGAIRLLTLGAV</sequence>
<evidence type="ECO:0000313" key="4">
    <source>
        <dbReference type="EMBL" id="ACL59536.1"/>
    </source>
</evidence>
<feature type="binding site" evidence="3">
    <location>
        <begin position="95"/>
        <end position="98"/>
    </location>
    <ligand>
        <name>substrate</name>
    </ligand>
</feature>
<dbReference type="GO" id="GO:0009052">
    <property type="term" value="P:pentose-phosphate shunt, non-oxidative branch"/>
    <property type="evidence" value="ECO:0007669"/>
    <property type="project" value="UniProtKB-UniRule"/>
</dbReference>
<dbReference type="Proteomes" id="UP000008207">
    <property type="component" value="Chromosome"/>
</dbReference>
<dbReference type="Gene3D" id="3.40.50.1360">
    <property type="match status" value="1"/>
</dbReference>
<dbReference type="Pfam" id="PF06026">
    <property type="entry name" value="Rib_5-P_isom_A"/>
    <property type="match status" value="1"/>
</dbReference>
<keyword evidence="2 3" id="KW-0413">Isomerase</keyword>
<feature type="binding site" evidence="3">
    <location>
        <position position="122"/>
    </location>
    <ligand>
        <name>substrate</name>
    </ligand>
</feature>
<evidence type="ECO:0000256" key="1">
    <source>
        <dbReference type="ARBA" id="ARBA00001713"/>
    </source>
</evidence>
<dbReference type="InterPro" id="IPR004788">
    <property type="entry name" value="Ribose5P_isomerase_type_A"/>
</dbReference>
<feature type="binding site" evidence="3">
    <location>
        <begin position="82"/>
        <end position="85"/>
    </location>
    <ligand>
        <name>substrate</name>
    </ligand>
</feature>
<proteinExistence type="inferred from homology"/>
<gene>
    <name evidence="3" type="primary">rpiA</name>
    <name evidence="4" type="ordered locus">Mnod_4669</name>
</gene>
<dbReference type="PANTHER" id="PTHR43748">
    <property type="entry name" value="RIBOSE-5-PHOSPHATE ISOMERASE 3, CHLOROPLASTIC-RELATED"/>
    <property type="match status" value="1"/>
</dbReference>
<dbReference type="KEGG" id="mno:Mnod_4669"/>
<dbReference type="HOGENOM" id="CLU_056590_1_0_5"/>
<dbReference type="NCBIfam" id="TIGR00021">
    <property type="entry name" value="rpiA"/>
    <property type="match status" value="1"/>
</dbReference>
<dbReference type="FunFam" id="3.40.50.1360:FF:000001">
    <property type="entry name" value="Ribose-5-phosphate isomerase A"/>
    <property type="match status" value="1"/>
</dbReference>
<feature type="active site" description="Proton acceptor" evidence="3">
    <location>
        <position position="104"/>
    </location>
</feature>
<dbReference type="OrthoDB" id="5870696at2"/>
<comment type="similarity">
    <text evidence="3">Belongs to the ribose 5-phosphate isomerase family.</text>
</comment>
<evidence type="ECO:0000256" key="3">
    <source>
        <dbReference type="HAMAP-Rule" id="MF_00170"/>
    </source>
</evidence>
<dbReference type="Gene3D" id="3.30.70.260">
    <property type="match status" value="1"/>
</dbReference>
<comment type="function">
    <text evidence="3">Catalyzes the reversible conversion of ribose-5-phosphate to ribulose 5-phosphate.</text>
</comment>
<organism evidence="4 5">
    <name type="scientific">Methylobacterium nodulans (strain LMG 21967 / CNCM I-2342 / ORS 2060)</name>
    <dbReference type="NCBI Taxonomy" id="460265"/>
    <lineage>
        <taxon>Bacteria</taxon>
        <taxon>Pseudomonadati</taxon>
        <taxon>Pseudomonadota</taxon>
        <taxon>Alphaproteobacteria</taxon>
        <taxon>Hyphomicrobiales</taxon>
        <taxon>Methylobacteriaceae</taxon>
        <taxon>Methylobacterium</taxon>
    </lineage>
</organism>
<dbReference type="CDD" id="cd01398">
    <property type="entry name" value="RPI_A"/>
    <property type="match status" value="1"/>
</dbReference>
<keyword evidence="5" id="KW-1185">Reference proteome</keyword>
<comment type="pathway">
    <text evidence="3">Carbohydrate degradation; pentose phosphate pathway; D-ribose 5-phosphate from D-ribulose 5-phosphate (non-oxidative stage): step 1/1.</text>
</comment>
<feature type="binding site" evidence="3">
    <location>
        <begin position="27"/>
        <end position="30"/>
    </location>
    <ligand>
        <name>substrate</name>
    </ligand>
</feature>
<dbReference type="InterPro" id="IPR037171">
    <property type="entry name" value="NagB/RpiA_transferase-like"/>
</dbReference>
<dbReference type="HAMAP" id="MF_00170">
    <property type="entry name" value="Rib_5P_isom_A"/>
    <property type="match status" value="1"/>
</dbReference>
<dbReference type="AlphaFoldDB" id="B8IEG4"/>
<dbReference type="SUPFAM" id="SSF100950">
    <property type="entry name" value="NagB/RpiA/CoA transferase-like"/>
    <property type="match status" value="1"/>
</dbReference>
<dbReference type="InterPro" id="IPR020672">
    <property type="entry name" value="Ribose5P_isomerase_typA_subgr"/>
</dbReference>